<organism evidence="5 6">
    <name type="scientific">Psilocybe cyanescens</name>
    <dbReference type="NCBI Taxonomy" id="93625"/>
    <lineage>
        <taxon>Eukaryota</taxon>
        <taxon>Fungi</taxon>
        <taxon>Dikarya</taxon>
        <taxon>Basidiomycota</taxon>
        <taxon>Agaricomycotina</taxon>
        <taxon>Agaricomycetes</taxon>
        <taxon>Agaricomycetidae</taxon>
        <taxon>Agaricales</taxon>
        <taxon>Agaricineae</taxon>
        <taxon>Strophariaceae</taxon>
        <taxon>Psilocybe</taxon>
    </lineage>
</organism>
<dbReference type="PANTHER" id="PTHR21540">
    <property type="entry name" value="RING FINGER AND SWIM DOMAIN-CONTAINING PROTEIN 2"/>
    <property type="match status" value="1"/>
</dbReference>
<feature type="compositionally biased region" description="Low complexity" evidence="2">
    <location>
        <begin position="66"/>
        <end position="81"/>
    </location>
</feature>
<keyword evidence="1" id="KW-0863">Zinc-finger</keyword>
<dbReference type="InterPro" id="IPR039903">
    <property type="entry name" value="Zswim2"/>
</dbReference>
<dbReference type="InterPro" id="IPR013083">
    <property type="entry name" value="Znf_RING/FYVE/PHD"/>
</dbReference>
<dbReference type="Gene3D" id="3.30.40.10">
    <property type="entry name" value="Zinc/RING finger domain, C3HC4 (zinc finger)"/>
    <property type="match status" value="1"/>
</dbReference>
<feature type="domain" description="RING-type" evidence="3">
    <location>
        <begin position="298"/>
        <end position="348"/>
    </location>
</feature>
<dbReference type="PROSITE" id="PS50966">
    <property type="entry name" value="ZF_SWIM"/>
    <property type="match status" value="1"/>
</dbReference>
<dbReference type="GO" id="GO:0061630">
    <property type="term" value="F:ubiquitin protein ligase activity"/>
    <property type="evidence" value="ECO:0007669"/>
    <property type="project" value="InterPro"/>
</dbReference>
<reference evidence="5 6" key="1">
    <citation type="journal article" date="2018" name="Evol. Lett.">
        <title>Horizontal gene cluster transfer increased hallucinogenic mushroom diversity.</title>
        <authorList>
            <person name="Reynolds H.T."/>
            <person name="Vijayakumar V."/>
            <person name="Gluck-Thaler E."/>
            <person name="Korotkin H.B."/>
            <person name="Matheny P.B."/>
            <person name="Slot J.C."/>
        </authorList>
    </citation>
    <scope>NUCLEOTIDE SEQUENCE [LARGE SCALE GENOMIC DNA]</scope>
    <source>
        <strain evidence="5 6">2631</strain>
    </source>
</reference>
<name>A0A409XKU0_PSICY</name>
<feature type="region of interest" description="Disordered" evidence="2">
    <location>
        <begin position="1"/>
        <end position="142"/>
    </location>
</feature>
<evidence type="ECO:0000313" key="5">
    <source>
        <dbReference type="EMBL" id="PPQ91350.1"/>
    </source>
</evidence>
<dbReference type="InParanoid" id="A0A409XKU0"/>
<feature type="compositionally biased region" description="Polar residues" evidence="2">
    <location>
        <begin position="102"/>
        <end position="116"/>
    </location>
</feature>
<dbReference type="InterPro" id="IPR007527">
    <property type="entry name" value="Znf_SWIM"/>
</dbReference>
<dbReference type="OrthoDB" id="2122982at2759"/>
<dbReference type="PROSITE" id="PS50089">
    <property type="entry name" value="ZF_RING_2"/>
    <property type="match status" value="1"/>
</dbReference>
<accession>A0A409XKU0</accession>
<dbReference type="SUPFAM" id="SSF57850">
    <property type="entry name" value="RING/U-box"/>
    <property type="match status" value="1"/>
</dbReference>
<dbReference type="EMBL" id="NHYD01001360">
    <property type="protein sequence ID" value="PPQ91350.1"/>
    <property type="molecule type" value="Genomic_DNA"/>
</dbReference>
<dbReference type="InterPro" id="IPR001841">
    <property type="entry name" value="Znf_RING"/>
</dbReference>
<keyword evidence="1" id="KW-0862">Zinc</keyword>
<keyword evidence="6" id="KW-1185">Reference proteome</keyword>
<dbReference type="AlphaFoldDB" id="A0A409XKU0"/>
<evidence type="ECO:0000259" key="4">
    <source>
        <dbReference type="PROSITE" id="PS50966"/>
    </source>
</evidence>
<sequence length="413" mass="45170">MVLSKRKRDGEFVTWTPGSQVSTSEAGPSDPKRTRTGLQSSPQYMTEATVDYSLLEEARASRAKETSAAQTARPAPQPTASIHRAGPSPTSRAKEAPAPIQPTVSISRAGTSQPIASSSTPSTPVKKTRRKKGDDGGPIEKRAAKFKPKCPQNILDRVQRVMDQRICMINRRRRGDDLREEFSVLGSTGNVYTVTIDHIPICDCPDASKGNHCKHILFIFLKVLQVSRQSGFWYQKALLTSELEQIFAEAPLAPNAEAHPHVREAYARATGRIPATANACSNPAQAKNRRVPGPDDDCPICYDGMHGVAEASLTYCEQCGNAVHKECFQQWQGTSARTGKELTCVWCRAEWVVAPGVQAGVGVGVGVSRTAYGRGYINLANISGQSPVRDTSTYYHGPRRGGRYRGYQEYDDF</sequence>
<dbReference type="Proteomes" id="UP000283269">
    <property type="component" value="Unassembled WGS sequence"/>
</dbReference>
<feature type="compositionally biased region" description="Basic and acidic residues" evidence="2">
    <location>
        <begin position="132"/>
        <end position="142"/>
    </location>
</feature>
<evidence type="ECO:0000259" key="3">
    <source>
        <dbReference type="PROSITE" id="PS50089"/>
    </source>
</evidence>
<feature type="compositionally biased region" description="Polar residues" evidence="2">
    <location>
        <begin position="36"/>
        <end position="46"/>
    </location>
</feature>
<comment type="caution">
    <text evidence="5">The sequence shown here is derived from an EMBL/GenBank/DDBJ whole genome shotgun (WGS) entry which is preliminary data.</text>
</comment>
<proteinExistence type="predicted"/>
<dbReference type="GO" id="GO:0008270">
    <property type="term" value="F:zinc ion binding"/>
    <property type="evidence" value="ECO:0007669"/>
    <property type="project" value="UniProtKB-KW"/>
</dbReference>
<dbReference type="STRING" id="93625.A0A409XKU0"/>
<evidence type="ECO:0000256" key="1">
    <source>
        <dbReference type="PROSITE-ProRule" id="PRU00175"/>
    </source>
</evidence>
<evidence type="ECO:0008006" key="7">
    <source>
        <dbReference type="Google" id="ProtNLM"/>
    </source>
</evidence>
<keyword evidence="1" id="KW-0479">Metal-binding</keyword>
<evidence type="ECO:0000256" key="2">
    <source>
        <dbReference type="SAM" id="MobiDB-lite"/>
    </source>
</evidence>
<feature type="compositionally biased region" description="Polar residues" evidence="2">
    <location>
        <begin position="16"/>
        <end position="26"/>
    </location>
</feature>
<gene>
    <name evidence="5" type="ORF">CVT25_004117</name>
</gene>
<evidence type="ECO:0000313" key="6">
    <source>
        <dbReference type="Proteomes" id="UP000283269"/>
    </source>
</evidence>
<feature type="domain" description="SWIM-type" evidence="4">
    <location>
        <begin position="192"/>
        <end position="224"/>
    </location>
</feature>
<feature type="compositionally biased region" description="Basic and acidic residues" evidence="2">
    <location>
        <begin position="56"/>
        <end position="65"/>
    </location>
</feature>
<dbReference type="CDD" id="cd16494">
    <property type="entry name" value="RING-CH-C4HC3_ZSWM2"/>
    <property type="match status" value="1"/>
</dbReference>
<protein>
    <recommendedName>
        <fullName evidence="7">SWIM-type domain-containing protein</fullName>
    </recommendedName>
</protein>
<dbReference type="PANTHER" id="PTHR21540:SF0">
    <property type="entry name" value="PHD FAMILY PROTEIN"/>
    <property type="match status" value="1"/>
</dbReference>